<feature type="domain" description="DUF1980" evidence="2">
    <location>
        <begin position="151"/>
        <end position="253"/>
    </location>
</feature>
<gene>
    <name evidence="3" type="ORF">GS597_04550</name>
</gene>
<comment type="caution">
    <text evidence="3">The sequence shown here is derived from an EMBL/GenBank/DDBJ whole genome shotgun (WGS) entry which is preliminary data.</text>
</comment>
<dbReference type="InterPro" id="IPR048447">
    <property type="entry name" value="DUF1980_C"/>
</dbReference>
<evidence type="ECO:0000313" key="3">
    <source>
        <dbReference type="EMBL" id="NCJ05789.1"/>
    </source>
</evidence>
<dbReference type="PANTHER" id="PTHR40047:SF1">
    <property type="entry name" value="UPF0703 PROTEIN YCGQ"/>
    <property type="match status" value="1"/>
</dbReference>
<keyword evidence="1" id="KW-0812">Transmembrane</keyword>
<proteinExistence type="predicted"/>
<protein>
    <submittedName>
        <fullName evidence="3">TIGR03943 family protein</fullName>
    </submittedName>
</protein>
<keyword evidence="1" id="KW-0472">Membrane</keyword>
<evidence type="ECO:0000313" key="4">
    <source>
        <dbReference type="Proteomes" id="UP000607397"/>
    </source>
</evidence>
<dbReference type="InterPro" id="IPR015402">
    <property type="entry name" value="DUF1980"/>
</dbReference>
<evidence type="ECO:0000256" key="1">
    <source>
        <dbReference type="SAM" id="Phobius"/>
    </source>
</evidence>
<keyword evidence="4" id="KW-1185">Reference proteome</keyword>
<reference evidence="3" key="1">
    <citation type="submission" date="2019-12" db="EMBL/GenBank/DDBJ databases">
        <title>High-Quality draft genome sequences of three cyanobacteria isolated from the limestone walls of the Old Cathedral of Coimbra.</title>
        <authorList>
            <person name="Tiago I."/>
            <person name="Soares F."/>
            <person name="Portugal A."/>
        </authorList>
    </citation>
    <scope>NUCLEOTIDE SEQUENCE [LARGE SCALE GENOMIC DNA]</scope>
    <source>
        <strain evidence="3">C</strain>
    </source>
</reference>
<dbReference type="AlphaFoldDB" id="A0A8K2AC74"/>
<dbReference type="RefSeq" id="WP_161824266.1">
    <property type="nucleotide sequence ID" value="NZ_WVIC01000006.1"/>
</dbReference>
<dbReference type="EMBL" id="WVIC01000006">
    <property type="protein sequence ID" value="NCJ05789.1"/>
    <property type="molecule type" value="Genomic_DNA"/>
</dbReference>
<dbReference type="Pfam" id="PF21537">
    <property type="entry name" value="DUF1980_C"/>
    <property type="match status" value="1"/>
</dbReference>
<dbReference type="PANTHER" id="PTHR40047">
    <property type="entry name" value="UPF0703 PROTEIN YCGQ"/>
    <property type="match status" value="1"/>
</dbReference>
<name>A0A8K2AC74_9CYAN</name>
<feature type="transmembrane region" description="Helical" evidence="1">
    <location>
        <begin position="47"/>
        <end position="66"/>
    </location>
</feature>
<dbReference type="NCBIfam" id="TIGR03943">
    <property type="entry name" value="TIGR03943 family putative permease subunit"/>
    <property type="match status" value="1"/>
</dbReference>
<keyword evidence="1" id="KW-1133">Transmembrane helix</keyword>
<dbReference type="Proteomes" id="UP000607397">
    <property type="component" value="Unassembled WGS sequence"/>
</dbReference>
<evidence type="ECO:0000259" key="2">
    <source>
        <dbReference type="Pfam" id="PF21537"/>
    </source>
</evidence>
<sequence length="253" mass="28083">MTLAKRLSQVSPLLPDWMDTLALGAWGVLMMKYWLTGRLGLLIHPNYFGLTIGAGLLLLVMTGLNLQKLLRGKPQIGVRHFTLFPPGWMSMVLLVSALLGLWITPRPFASETALERGLQDSALLTRAQPQTFRPNADPAARSLIDWVRTLDVYPEPDAYSGQPVQVQGFAVHTPNLPDAYLMLTRFVITCCAADAYPVGLPVKLPQSRQAYPPDQWFDVSGQMVTETLDDRRQLVIAAETLQGIPAPRNPYAY</sequence>
<accession>A0A8K2AC74</accession>
<feature type="transmembrane region" description="Helical" evidence="1">
    <location>
        <begin position="86"/>
        <end position="104"/>
    </location>
</feature>
<dbReference type="InterPro" id="IPR052955">
    <property type="entry name" value="UPF0703_membrane_permease"/>
</dbReference>
<organism evidence="3 4">
    <name type="scientific">Petrachloros mirabilis ULC683</name>
    <dbReference type="NCBI Taxonomy" id="2781853"/>
    <lineage>
        <taxon>Bacteria</taxon>
        <taxon>Bacillati</taxon>
        <taxon>Cyanobacteriota</taxon>
        <taxon>Cyanophyceae</taxon>
        <taxon>Synechococcales</taxon>
        <taxon>Petrachlorosaceae</taxon>
        <taxon>Petrachloros</taxon>
        <taxon>Petrachloros mirabilis</taxon>
    </lineage>
</organism>